<organism evidence="5 6">
    <name type="scientific">Leptidea sinapis</name>
    <dbReference type="NCBI Taxonomy" id="189913"/>
    <lineage>
        <taxon>Eukaryota</taxon>
        <taxon>Metazoa</taxon>
        <taxon>Ecdysozoa</taxon>
        <taxon>Arthropoda</taxon>
        <taxon>Hexapoda</taxon>
        <taxon>Insecta</taxon>
        <taxon>Pterygota</taxon>
        <taxon>Neoptera</taxon>
        <taxon>Endopterygota</taxon>
        <taxon>Lepidoptera</taxon>
        <taxon>Glossata</taxon>
        <taxon>Ditrysia</taxon>
        <taxon>Papilionoidea</taxon>
        <taxon>Pieridae</taxon>
        <taxon>Dismorphiinae</taxon>
        <taxon>Leptidea</taxon>
    </lineage>
</organism>
<name>A0A5E4Q8M8_9NEOP</name>
<evidence type="ECO:0000259" key="4">
    <source>
        <dbReference type="Pfam" id="PF16516"/>
    </source>
</evidence>
<dbReference type="GO" id="GO:0005634">
    <property type="term" value="C:nucleus"/>
    <property type="evidence" value="ECO:0007669"/>
    <property type="project" value="TreeGrafter"/>
</dbReference>
<feature type="domain" description="NF-kappa-B essential modulator NEMO CC2-LZ" evidence="4">
    <location>
        <begin position="512"/>
        <end position="605"/>
    </location>
</feature>
<dbReference type="EMBL" id="FZQP02001726">
    <property type="protein sequence ID" value="VVC93651.1"/>
    <property type="molecule type" value="Genomic_DNA"/>
</dbReference>
<accession>A0A5E4Q8M8</accession>
<proteinExistence type="predicted"/>
<keyword evidence="1 2" id="KW-0175">Coiled coil</keyword>
<dbReference type="InterPro" id="IPR021063">
    <property type="entry name" value="NEMO_N"/>
</dbReference>
<dbReference type="Pfam" id="PF16516">
    <property type="entry name" value="CC2-LZ"/>
    <property type="match status" value="1"/>
</dbReference>
<dbReference type="InterPro" id="IPR051301">
    <property type="entry name" value="Optineurin/NFkB_EssMod"/>
</dbReference>
<evidence type="ECO:0000256" key="1">
    <source>
        <dbReference type="ARBA" id="ARBA00023054"/>
    </source>
</evidence>
<evidence type="ECO:0000313" key="6">
    <source>
        <dbReference type="Proteomes" id="UP000324832"/>
    </source>
</evidence>
<dbReference type="Gene3D" id="1.20.5.990">
    <property type="entry name" value="Nemo cc2-lz domain - 1d5 darpin complex"/>
    <property type="match status" value="1"/>
</dbReference>
<dbReference type="GO" id="GO:0005737">
    <property type="term" value="C:cytoplasm"/>
    <property type="evidence" value="ECO:0007669"/>
    <property type="project" value="TreeGrafter"/>
</dbReference>
<feature type="coiled-coil region" evidence="2">
    <location>
        <begin position="126"/>
        <end position="153"/>
    </location>
</feature>
<dbReference type="Proteomes" id="UP000324832">
    <property type="component" value="Unassembled WGS sequence"/>
</dbReference>
<protein>
    <recommendedName>
        <fullName evidence="7">NF-kappa-B essential modulator NEMO CC2-LZ domain-containing protein</fullName>
    </recommendedName>
</protein>
<evidence type="ECO:0000256" key="2">
    <source>
        <dbReference type="SAM" id="Coils"/>
    </source>
</evidence>
<dbReference type="InterPro" id="IPR032419">
    <property type="entry name" value="CC2-LZ_dom"/>
</dbReference>
<gene>
    <name evidence="5" type="ORF">LSINAPIS_LOCUS5794</name>
</gene>
<feature type="domain" description="NF-kappa-B essential modulator NEMO N-terminal" evidence="3">
    <location>
        <begin position="82"/>
        <end position="147"/>
    </location>
</feature>
<evidence type="ECO:0008006" key="7">
    <source>
        <dbReference type="Google" id="ProtNLM"/>
    </source>
</evidence>
<dbReference type="Gene3D" id="1.20.5.390">
    <property type="entry name" value="L1 transposable element, trimerization domain"/>
    <property type="match status" value="1"/>
</dbReference>
<sequence>MSSNADNEDDSFIIILESSPRPNMDVKFDTIANGVVDIQDTNNIPEEASLSLQSKFSFKDSPSPASMMIASTLVTEDRSMEELQKRFGELLDENVVLKETLKDNNDSMKEQFMLIASCQEDMLQTHKVYREKFDETRELVAKLRRENKKLKDDIALSSLSVSIAESRSGASSAVEFVTSPDDDVVEKLVAQLELVEKQRREVILENEKLTWQKESLEKIADMTTKERDDLKDKIQKIEIEISERFKDEIAKKNVIIKQNEEKIIQLKNQVKAAVIKLADSENVKIPTDEITKRDALIKQYEDKMTLLQNKLKAAHQKILDLEKIPSDEITKRDLMIKQLQDKITRRQDELKAAQIKILDLENIKLEFTRYKAGVGDMIKAYNEQINELKIRLKSVQTTVFQPLRFSVNNDDKTPDSSKYVHNMKLYDQTLKHLADYMNTTTNGTTDSLVQTLEIFTSLQEYKIDTASIEKVRSRLLDAKKLIEQHHTSTVNNVAQVKGVLSIFENIFSDYKELLKMKTEVKVDPASGSVEQLTKALMARGEEVQALQNEVAMLVGHTDDVALLKAQLESFRIDFEAEREGRAQMASERETAQSQLRLLQKEHQVLVKQLDEIRKMNPSVVQTALARVNVTTLKQPTVVQATAASATRVSTTSSAVTSNSGHTTTMAPTKLYKCPKCNQFSTDQYKVMEDHLDYCLDDF</sequence>
<dbReference type="GO" id="GO:0070530">
    <property type="term" value="F:K63-linked polyubiquitin modification-dependent protein binding"/>
    <property type="evidence" value="ECO:0007669"/>
    <property type="project" value="TreeGrafter"/>
</dbReference>
<reference evidence="5 6" key="1">
    <citation type="submission" date="2017-07" db="EMBL/GenBank/DDBJ databases">
        <authorList>
            <person name="Talla V."/>
            <person name="Backstrom N."/>
        </authorList>
    </citation>
    <scope>NUCLEOTIDE SEQUENCE [LARGE SCALE GENOMIC DNA]</scope>
</reference>
<dbReference type="PANTHER" id="PTHR31553">
    <property type="entry name" value="NF-KAPPA-B ESSENTIAL MODULATOR"/>
    <property type="match status" value="1"/>
</dbReference>
<evidence type="ECO:0000259" key="3">
    <source>
        <dbReference type="Pfam" id="PF11577"/>
    </source>
</evidence>
<dbReference type="AlphaFoldDB" id="A0A5E4Q8M8"/>
<feature type="coiled-coil region" evidence="2">
    <location>
        <begin position="581"/>
        <end position="615"/>
    </location>
</feature>
<keyword evidence="6" id="KW-1185">Reference proteome</keyword>
<evidence type="ECO:0000313" key="5">
    <source>
        <dbReference type="EMBL" id="VVC93651.1"/>
    </source>
</evidence>
<feature type="coiled-coil region" evidence="2">
    <location>
        <begin position="185"/>
        <end position="398"/>
    </location>
</feature>
<dbReference type="PANTHER" id="PTHR31553:SF1">
    <property type="entry name" value="NF-KAPPA-B ESSENTIAL MODULATOR"/>
    <property type="match status" value="1"/>
</dbReference>
<dbReference type="GO" id="GO:0043122">
    <property type="term" value="P:regulation of canonical NF-kappaB signal transduction"/>
    <property type="evidence" value="ECO:0007669"/>
    <property type="project" value="TreeGrafter"/>
</dbReference>
<dbReference type="Pfam" id="PF11577">
    <property type="entry name" value="NEMO"/>
    <property type="match status" value="1"/>
</dbReference>